<comment type="subcellular location">
    <subcellularLocation>
        <location evidence="1">Cell membrane</location>
        <topology evidence="1">Multi-pass membrane protein</topology>
    </subcellularLocation>
</comment>
<feature type="transmembrane region" description="Helical" evidence="6">
    <location>
        <begin position="287"/>
        <end position="306"/>
    </location>
</feature>
<protein>
    <submittedName>
        <fullName evidence="7">PST family polysaccharide transporter</fullName>
    </submittedName>
</protein>
<feature type="transmembrane region" description="Helical" evidence="6">
    <location>
        <begin position="183"/>
        <end position="205"/>
    </location>
</feature>
<keyword evidence="5 6" id="KW-0472">Membrane</keyword>
<evidence type="ECO:0000256" key="3">
    <source>
        <dbReference type="ARBA" id="ARBA00022692"/>
    </source>
</evidence>
<keyword evidence="8" id="KW-1185">Reference proteome</keyword>
<evidence type="ECO:0000313" key="7">
    <source>
        <dbReference type="EMBL" id="MEO1768582.1"/>
    </source>
</evidence>
<comment type="caution">
    <text evidence="7">The sequence shown here is derived from an EMBL/GenBank/DDBJ whole genome shotgun (WGS) entry which is preliminary data.</text>
</comment>
<evidence type="ECO:0000313" key="8">
    <source>
        <dbReference type="Proteomes" id="UP000664357"/>
    </source>
</evidence>
<name>A0ABV0ELB3_9ENTE</name>
<keyword evidence="2" id="KW-1003">Cell membrane</keyword>
<feature type="transmembrane region" description="Helical" evidence="6">
    <location>
        <begin position="87"/>
        <end position="107"/>
    </location>
</feature>
<dbReference type="Proteomes" id="UP000664357">
    <property type="component" value="Unassembled WGS sequence"/>
</dbReference>
<dbReference type="PANTHER" id="PTHR30250:SF29">
    <property type="entry name" value="POLYSACCHARIDE BIOSYNTHESIS PROTEIN C-TERMINAL DOMAIN-CONTAINING PROTEIN"/>
    <property type="match status" value="1"/>
</dbReference>
<dbReference type="Pfam" id="PF01943">
    <property type="entry name" value="Polysacc_synt"/>
    <property type="match status" value="1"/>
</dbReference>
<feature type="transmembrane region" description="Helical" evidence="6">
    <location>
        <begin position="483"/>
        <end position="502"/>
    </location>
</feature>
<feature type="transmembrane region" description="Helical" evidence="6">
    <location>
        <begin position="453"/>
        <end position="471"/>
    </location>
</feature>
<feature type="transmembrane region" description="Helical" evidence="6">
    <location>
        <begin position="53"/>
        <end position="75"/>
    </location>
</feature>
<accession>A0ABV0ELB3</accession>
<keyword evidence="4 6" id="KW-1133">Transmembrane helix</keyword>
<keyword evidence="3 6" id="KW-0812">Transmembrane</keyword>
<evidence type="ECO:0000256" key="4">
    <source>
        <dbReference type="ARBA" id="ARBA00022989"/>
    </source>
</evidence>
<dbReference type="EMBL" id="JAFREL020000001">
    <property type="protein sequence ID" value="MEO1768582.1"/>
    <property type="molecule type" value="Genomic_DNA"/>
</dbReference>
<evidence type="ECO:0000256" key="5">
    <source>
        <dbReference type="ARBA" id="ARBA00023136"/>
    </source>
</evidence>
<dbReference type="InterPro" id="IPR024923">
    <property type="entry name" value="PG_synth_SpoVB"/>
</dbReference>
<reference evidence="7 8" key="1">
    <citation type="submission" date="2024-02" db="EMBL/GenBank/DDBJ databases">
        <title>The Genome Sequence of Enterococcus sp. DIV0159.</title>
        <authorList>
            <person name="Earl A."/>
            <person name="Manson A."/>
            <person name="Gilmore M."/>
            <person name="Sanders J."/>
            <person name="Shea T."/>
            <person name="Howe W."/>
            <person name="Livny J."/>
            <person name="Cuomo C."/>
            <person name="Neafsey D."/>
            <person name="Birren B."/>
        </authorList>
    </citation>
    <scope>NUCLEOTIDE SEQUENCE [LARGE SCALE GENOMIC DNA]</scope>
    <source>
        <strain evidence="7 8">665A</strain>
    </source>
</reference>
<feature type="transmembrane region" description="Helical" evidence="6">
    <location>
        <begin position="326"/>
        <end position="347"/>
    </location>
</feature>
<gene>
    <name evidence="7" type="ORF">JZO67_000521</name>
</gene>
<evidence type="ECO:0000256" key="6">
    <source>
        <dbReference type="SAM" id="Phobius"/>
    </source>
</evidence>
<sequence length="531" mass="58393">MALANKEMKVMMRGAFVLTAASFVAKILSAIYRVPYQNLAGDEGFYVYQQVYPIYGIAMTLALSGLPQFISKYVAEKNGPREQRAALTELFPLVTGLGLILWAITFFGSRQIANGMGDARLASLIQVVSFTFVLMPLLSITRGEFQGKLMMVPTAVSQVVEQLIRVGVILIAAWSFQQFHWNVYHTGTVAMAGALAGGIAAVLILQYYRRKVLGTSTPIVFLKCTDRSKTLIKRLILEGGLMTVYSGYLILFQLIDSFTIKKALVDSGLTEYGAKVAKGVYDRGQPLVQLGLVAALALSSSFLPVLTRYLAKHDRRLFIKSSQIFLRLTCGVAAAASLGLVLLLPYVNFALFKDYSGNLTLVLFVFSIFLMAMIQSYQSIAQSQNRYQISLQAAGWGLLLKVLTTDLFTRVWGTVGASIATLAGLTVALIVLHRGSDSAITNYLKERKFGKKLTVCLGGMVISLFGYYTVLSVLGNPVQHRSQALFVALLGVLIGASMFLFLSIRLKLLTTREWLMLPMGSKILRLKWRGK</sequence>
<proteinExistence type="predicted"/>
<dbReference type="PANTHER" id="PTHR30250">
    <property type="entry name" value="PST FAMILY PREDICTED COLANIC ACID TRANSPORTER"/>
    <property type="match status" value="1"/>
</dbReference>
<dbReference type="InterPro" id="IPR002797">
    <property type="entry name" value="Polysacc_synth"/>
</dbReference>
<dbReference type="InterPro" id="IPR050833">
    <property type="entry name" value="Poly_Biosynth_Transport"/>
</dbReference>
<feature type="transmembrane region" description="Helical" evidence="6">
    <location>
        <begin position="411"/>
        <end position="432"/>
    </location>
</feature>
<dbReference type="CDD" id="cd13124">
    <property type="entry name" value="MATE_SpoVB_like"/>
    <property type="match status" value="1"/>
</dbReference>
<feature type="transmembrane region" description="Helical" evidence="6">
    <location>
        <begin position="119"/>
        <end position="138"/>
    </location>
</feature>
<evidence type="ECO:0000256" key="1">
    <source>
        <dbReference type="ARBA" id="ARBA00004651"/>
    </source>
</evidence>
<evidence type="ECO:0000256" key="2">
    <source>
        <dbReference type="ARBA" id="ARBA00022475"/>
    </source>
</evidence>
<feature type="transmembrane region" description="Helical" evidence="6">
    <location>
        <begin position="359"/>
        <end position="377"/>
    </location>
</feature>
<organism evidence="7 8">
    <name type="scientific">Candidatus Enterococcus ferrettii</name>
    <dbReference type="NCBI Taxonomy" id="2815324"/>
    <lineage>
        <taxon>Bacteria</taxon>
        <taxon>Bacillati</taxon>
        <taxon>Bacillota</taxon>
        <taxon>Bacilli</taxon>
        <taxon>Lactobacillales</taxon>
        <taxon>Enterococcaceae</taxon>
        <taxon>Enterococcus</taxon>
    </lineage>
</organism>